<evidence type="ECO:0000256" key="6">
    <source>
        <dbReference type="PROSITE-ProRule" id="PRU00169"/>
    </source>
</evidence>
<dbReference type="EMBL" id="JACHOT010000013">
    <property type="protein sequence ID" value="MBB4653390.1"/>
    <property type="molecule type" value="Genomic_DNA"/>
</dbReference>
<keyword evidence="3 6" id="KW-0597">Phosphoprotein</keyword>
<reference evidence="9 10" key="1">
    <citation type="submission" date="2020-08" db="EMBL/GenBank/DDBJ databases">
        <title>Genomic Encyclopedia of Type Strains, Phase IV (KMG-IV): sequencing the most valuable type-strain genomes for metagenomic binning, comparative biology and taxonomic classification.</title>
        <authorList>
            <person name="Goeker M."/>
        </authorList>
    </citation>
    <scope>NUCLEOTIDE SEQUENCE [LARGE SCALE GENOMIC DNA]</scope>
    <source>
        <strain evidence="9 10">DSM 7050</strain>
    </source>
</reference>
<dbReference type="InterPro" id="IPR003661">
    <property type="entry name" value="HisK_dim/P_dom"/>
</dbReference>
<dbReference type="Pfam" id="PF02518">
    <property type="entry name" value="HATPase_c"/>
    <property type="match status" value="1"/>
</dbReference>
<dbReference type="InterPro" id="IPR004358">
    <property type="entry name" value="Sig_transdc_His_kin-like_C"/>
</dbReference>
<dbReference type="CDD" id="cd00156">
    <property type="entry name" value="REC"/>
    <property type="match status" value="1"/>
</dbReference>
<evidence type="ECO:0000259" key="8">
    <source>
        <dbReference type="PROSITE" id="PS50110"/>
    </source>
</evidence>
<dbReference type="SMART" id="SM00448">
    <property type="entry name" value="REC"/>
    <property type="match status" value="1"/>
</dbReference>
<dbReference type="PROSITE" id="PS50109">
    <property type="entry name" value="HIS_KIN"/>
    <property type="match status" value="1"/>
</dbReference>
<organism evidence="9 10">
    <name type="scientific">Aminobacter niigataensis</name>
    <dbReference type="NCBI Taxonomy" id="83265"/>
    <lineage>
        <taxon>Bacteria</taxon>
        <taxon>Pseudomonadati</taxon>
        <taxon>Pseudomonadota</taxon>
        <taxon>Alphaproteobacteria</taxon>
        <taxon>Hyphomicrobiales</taxon>
        <taxon>Phyllobacteriaceae</taxon>
        <taxon>Aminobacter</taxon>
    </lineage>
</organism>
<dbReference type="RefSeq" id="WP_183264716.1">
    <property type="nucleotide sequence ID" value="NZ_BAAAVZ010000036.1"/>
</dbReference>
<dbReference type="PANTHER" id="PTHR43047">
    <property type="entry name" value="TWO-COMPONENT HISTIDINE PROTEIN KINASE"/>
    <property type="match status" value="1"/>
</dbReference>
<dbReference type="Gene3D" id="1.10.287.130">
    <property type="match status" value="1"/>
</dbReference>
<dbReference type="Pfam" id="PF00072">
    <property type="entry name" value="Response_reg"/>
    <property type="match status" value="1"/>
</dbReference>
<dbReference type="PROSITE" id="PS50110">
    <property type="entry name" value="RESPONSE_REGULATORY"/>
    <property type="match status" value="1"/>
</dbReference>
<dbReference type="PANTHER" id="PTHR43047:SF9">
    <property type="entry name" value="HISTIDINE KINASE"/>
    <property type="match status" value="1"/>
</dbReference>
<dbReference type="SUPFAM" id="SSF55874">
    <property type="entry name" value="ATPase domain of HSP90 chaperone/DNA topoisomerase II/histidine kinase"/>
    <property type="match status" value="1"/>
</dbReference>
<dbReference type="InterPro" id="IPR005467">
    <property type="entry name" value="His_kinase_dom"/>
</dbReference>
<protein>
    <recommendedName>
        <fullName evidence="2">histidine kinase</fullName>
        <ecNumber evidence="2">2.7.13.3</ecNumber>
    </recommendedName>
</protein>
<dbReference type="Proteomes" id="UP000539538">
    <property type="component" value="Unassembled WGS sequence"/>
</dbReference>
<dbReference type="InterPro" id="IPR001789">
    <property type="entry name" value="Sig_transdc_resp-reg_receiver"/>
</dbReference>
<evidence type="ECO:0000259" key="7">
    <source>
        <dbReference type="PROSITE" id="PS50109"/>
    </source>
</evidence>
<comment type="catalytic activity">
    <reaction evidence="1">
        <text>ATP + protein L-histidine = ADP + protein N-phospho-L-histidine.</text>
        <dbReference type="EC" id="2.7.13.3"/>
    </reaction>
</comment>
<dbReference type="Gene3D" id="3.40.50.2300">
    <property type="match status" value="1"/>
</dbReference>
<dbReference type="EC" id="2.7.13.3" evidence="2"/>
<dbReference type="InterPro" id="IPR036097">
    <property type="entry name" value="HisK_dim/P_sf"/>
</dbReference>
<keyword evidence="10" id="KW-1185">Reference proteome</keyword>
<evidence type="ECO:0000256" key="3">
    <source>
        <dbReference type="ARBA" id="ARBA00022553"/>
    </source>
</evidence>
<dbReference type="SUPFAM" id="SSF52172">
    <property type="entry name" value="CheY-like"/>
    <property type="match status" value="1"/>
</dbReference>
<dbReference type="SUPFAM" id="SSF47384">
    <property type="entry name" value="Homodimeric domain of signal transducing histidine kinase"/>
    <property type="match status" value="1"/>
</dbReference>
<dbReference type="CDD" id="cd00082">
    <property type="entry name" value="HisKA"/>
    <property type="match status" value="1"/>
</dbReference>
<dbReference type="SMART" id="SM00387">
    <property type="entry name" value="HATPase_c"/>
    <property type="match status" value="1"/>
</dbReference>
<keyword evidence="4" id="KW-0808">Transferase</keyword>
<dbReference type="Pfam" id="PF12860">
    <property type="entry name" value="PAS_7"/>
    <property type="match status" value="1"/>
</dbReference>
<dbReference type="PRINTS" id="PR00344">
    <property type="entry name" value="BCTRLSENSOR"/>
</dbReference>
<evidence type="ECO:0000256" key="1">
    <source>
        <dbReference type="ARBA" id="ARBA00000085"/>
    </source>
</evidence>
<proteinExistence type="predicted"/>
<comment type="caution">
    <text evidence="9">The sequence shown here is derived from an EMBL/GenBank/DDBJ whole genome shotgun (WGS) entry which is preliminary data.</text>
</comment>
<dbReference type="InterPro" id="IPR011006">
    <property type="entry name" value="CheY-like_superfamily"/>
</dbReference>
<evidence type="ECO:0000256" key="4">
    <source>
        <dbReference type="ARBA" id="ARBA00022679"/>
    </source>
</evidence>
<accession>A0ABR6L9B2</accession>
<dbReference type="InterPro" id="IPR036890">
    <property type="entry name" value="HATPase_C_sf"/>
</dbReference>
<feature type="domain" description="Response regulatory" evidence="8">
    <location>
        <begin position="442"/>
        <end position="559"/>
    </location>
</feature>
<feature type="domain" description="Histidine kinase" evidence="7">
    <location>
        <begin position="206"/>
        <end position="419"/>
    </location>
</feature>
<evidence type="ECO:0000313" key="9">
    <source>
        <dbReference type="EMBL" id="MBB4653390.1"/>
    </source>
</evidence>
<evidence type="ECO:0000256" key="2">
    <source>
        <dbReference type="ARBA" id="ARBA00012438"/>
    </source>
</evidence>
<keyword evidence="5" id="KW-0418">Kinase</keyword>
<feature type="modified residue" description="4-aspartylphosphate" evidence="6">
    <location>
        <position position="493"/>
    </location>
</feature>
<dbReference type="SMART" id="SM00388">
    <property type="entry name" value="HisKA"/>
    <property type="match status" value="1"/>
</dbReference>
<evidence type="ECO:0000313" key="10">
    <source>
        <dbReference type="Proteomes" id="UP000539538"/>
    </source>
</evidence>
<name>A0ABR6L9B2_9HYPH</name>
<dbReference type="Gene3D" id="3.30.565.10">
    <property type="entry name" value="Histidine kinase-like ATPase, C-terminal domain"/>
    <property type="match status" value="1"/>
</dbReference>
<evidence type="ECO:0000256" key="5">
    <source>
        <dbReference type="ARBA" id="ARBA00022777"/>
    </source>
</evidence>
<sequence>MKLHLEKLLGGNRSEIELIWKREGTAFRIRDSAQPAFDRHGRVVRIVGTVRHLGAVIWDSYAGENFWKEQAYDHIDFGIACWNTAGRLVLVNRKFRDLHGLIANSVAPGTKIEALVTMIARSGEVMIDGPRHKWVNETLSDLKNERSRDHRLADGRWIEASTIHFAEGTILRVHDVTQLKSSEHSLRQAKEAAETANFKKSRFLRAANHDLRQPLATLKILVYSCFGVKDEEKRRELLHSMDVTIGIMDEILGSLVQIGQLDAGRIETRITHFQLRQVLEPLAIEFRPQAEAKGIKMGVVASCETVQSDRALLGRILSNLIANAIRFTETGKIVVGARKRDAMLNIEIWDTGCGIAEDQLEMIFEEFHQVAEQSHDRQRGLGLGLNIAHRLSILLDHDINVRSWPSRGSVFSVSVPLGSIWKSDLGEPEISERIGGEFLDVKMLVVEDNEPLRRTVCDMLDGWGVQVTEASDSEQAIALFERGAYHFDLALVDFRLPNGRAGTDVLKELCEIAGREIPGIVATADNDPTLIKQIRAQGLPVLIKPINPTRLRSAMHHLLYEHGRDLLSHDH</sequence>
<gene>
    <name evidence="9" type="ORF">GGQ99_005181</name>
</gene>
<dbReference type="InterPro" id="IPR003594">
    <property type="entry name" value="HATPase_dom"/>
</dbReference>